<dbReference type="SMART" id="SM00013">
    <property type="entry name" value="LRRNT"/>
    <property type="match status" value="1"/>
</dbReference>
<feature type="domain" description="TIR" evidence="9">
    <location>
        <begin position="1048"/>
        <end position="1189"/>
    </location>
</feature>
<keyword evidence="11" id="KW-1185">Reference proteome</keyword>
<dbReference type="InterPro" id="IPR026906">
    <property type="entry name" value="LRR_5"/>
</dbReference>
<comment type="caution">
    <text evidence="10">The sequence shown here is derived from an EMBL/GenBank/DDBJ whole genome shotgun (WGS) entry which is preliminary data.</text>
</comment>
<proteinExistence type="inferred from homology"/>
<dbReference type="InterPro" id="IPR000157">
    <property type="entry name" value="TIR_dom"/>
</dbReference>
<dbReference type="Gene3D" id="3.40.50.10140">
    <property type="entry name" value="Toll/interleukin-1 receptor homology (TIR) domain"/>
    <property type="match status" value="1"/>
</dbReference>
<feature type="region of interest" description="Disordered" evidence="6">
    <location>
        <begin position="1266"/>
        <end position="1388"/>
    </location>
</feature>
<dbReference type="InterPro" id="IPR001611">
    <property type="entry name" value="Leu-rich_rpt"/>
</dbReference>
<evidence type="ECO:0000313" key="11">
    <source>
        <dbReference type="Proteomes" id="UP001075354"/>
    </source>
</evidence>
<keyword evidence="7" id="KW-0472">Membrane</keyword>
<dbReference type="SMART" id="SM00365">
    <property type="entry name" value="LRR_SD22"/>
    <property type="match status" value="6"/>
</dbReference>
<dbReference type="Pfam" id="PF01582">
    <property type="entry name" value="TIR"/>
    <property type="match status" value="1"/>
</dbReference>
<accession>A0AAV7XYT5</accession>
<feature type="compositionally biased region" description="Polar residues" evidence="6">
    <location>
        <begin position="1307"/>
        <end position="1317"/>
    </location>
</feature>
<evidence type="ECO:0000256" key="2">
    <source>
        <dbReference type="ARBA" id="ARBA00022614"/>
    </source>
</evidence>
<dbReference type="InterPro" id="IPR000372">
    <property type="entry name" value="LRRNT"/>
</dbReference>
<evidence type="ECO:0000259" key="9">
    <source>
        <dbReference type="PROSITE" id="PS50104"/>
    </source>
</evidence>
<gene>
    <name evidence="10" type="ORF">ONE63_000553</name>
</gene>
<dbReference type="SUPFAM" id="SSF52058">
    <property type="entry name" value="L domain-like"/>
    <property type="match status" value="4"/>
</dbReference>
<keyword evidence="7" id="KW-1133">Transmembrane helix</keyword>
<feature type="transmembrane region" description="Helical" evidence="7">
    <location>
        <begin position="990"/>
        <end position="1014"/>
    </location>
</feature>
<evidence type="ECO:0000256" key="6">
    <source>
        <dbReference type="SAM" id="MobiDB-lite"/>
    </source>
</evidence>
<evidence type="ECO:0000256" key="3">
    <source>
        <dbReference type="ARBA" id="ARBA00022729"/>
    </source>
</evidence>
<evidence type="ECO:0000256" key="5">
    <source>
        <dbReference type="ARBA" id="ARBA00023180"/>
    </source>
</evidence>
<dbReference type="EMBL" id="JAPTSV010000001">
    <property type="protein sequence ID" value="KAJ1531910.1"/>
    <property type="molecule type" value="Genomic_DNA"/>
</dbReference>
<dbReference type="PANTHER" id="PTHR45712">
    <property type="entry name" value="AGAP008170-PA"/>
    <property type="match status" value="1"/>
</dbReference>
<dbReference type="SUPFAM" id="SSF52200">
    <property type="entry name" value="Toll/Interleukin receptor TIR domain"/>
    <property type="match status" value="1"/>
</dbReference>
<feature type="chain" id="PRO_5043529690" description="TIR domain-containing protein" evidence="8">
    <location>
        <begin position="22"/>
        <end position="1415"/>
    </location>
</feature>
<dbReference type="InterPro" id="IPR050333">
    <property type="entry name" value="SLRP"/>
</dbReference>
<dbReference type="InterPro" id="IPR003591">
    <property type="entry name" value="Leu-rich_rpt_typical-subtyp"/>
</dbReference>
<organism evidence="10 11">
    <name type="scientific">Megalurothrips usitatus</name>
    <name type="common">bean blossom thrips</name>
    <dbReference type="NCBI Taxonomy" id="439358"/>
    <lineage>
        <taxon>Eukaryota</taxon>
        <taxon>Metazoa</taxon>
        <taxon>Ecdysozoa</taxon>
        <taxon>Arthropoda</taxon>
        <taxon>Hexapoda</taxon>
        <taxon>Insecta</taxon>
        <taxon>Pterygota</taxon>
        <taxon>Neoptera</taxon>
        <taxon>Paraneoptera</taxon>
        <taxon>Thysanoptera</taxon>
        <taxon>Terebrantia</taxon>
        <taxon>Thripoidea</taxon>
        <taxon>Thripidae</taxon>
        <taxon>Megalurothrips</taxon>
    </lineage>
</organism>
<keyword evidence="7" id="KW-0812">Transmembrane</keyword>
<feature type="compositionally biased region" description="Polar residues" evidence="6">
    <location>
        <begin position="1324"/>
        <end position="1351"/>
    </location>
</feature>
<feature type="signal peptide" evidence="8">
    <location>
        <begin position="1"/>
        <end position="21"/>
    </location>
</feature>
<keyword evidence="3 8" id="KW-0732">Signal</keyword>
<evidence type="ECO:0000256" key="1">
    <source>
        <dbReference type="ARBA" id="ARBA00009634"/>
    </source>
</evidence>
<dbReference type="FunFam" id="3.80.10.10:FF:000418">
    <property type="entry name" value="protein toll"/>
    <property type="match status" value="1"/>
</dbReference>
<dbReference type="InterPro" id="IPR035897">
    <property type="entry name" value="Toll_tir_struct_dom_sf"/>
</dbReference>
<dbReference type="Pfam" id="PF13855">
    <property type="entry name" value="LRR_8"/>
    <property type="match status" value="4"/>
</dbReference>
<evidence type="ECO:0000313" key="10">
    <source>
        <dbReference type="EMBL" id="KAJ1531910.1"/>
    </source>
</evidence>
<dbReference type="Gene3D" id="3.80.10.10">
    <property type="entry name" value="Ribonuclease Inhibitor"/>
    <property type="match status" value="6"/>
</dbReference>
<dbReference type="GO" id="GO:0005615">
    <property type="term" value="C:extracellular space"/>
    <property type="evidence" value="ECO:0007669"/>
    <property type="project" value="TreeGrafter"/>
</dbReference>
<dbReference type="Pfam" id="PF13306">
    <property type="entry name" value="LRR_5"/>
    <property type="match status" value="1"/>
</dbReference>
<protein>
    <recommendedName>
        <fullName evidence="9">TIR domain-containing protein</fullName>
    </recommendedName>
</protein>
<keyword evidence="2" id="KW-0433">Leucine-rich repeat</keyword>
<keyword evidence="4" id="KW-0677">Repeat</keyword>
<dbReference type="FunFam" id="3.80.10.10:FF:001164">
    <property type="entry name" value="GH01279p"/>
    <property type="match status" value="1"/>
</dbReference>
<comment type="similarity">
    <text evidence="1">Belongs to the Toll-like receptor family.</text>
</comment>
<dbReference type="SMART" id="SM00255">
    <property type="entry name" value="TIR"/>
    <property type="match status" value="1"/>
</dbReference>
<dbReference type="Proteomes" id="UP001075354">
    <property type="component" value="Chromosome 1"/>
</dbReference>
<dbReference type="PANTHER" id="PTHR45712:SF22">
    <property type="entry name" value="INSULIN-LIKE GROWTH FACTOR-BINDING PROTEIN COMPLEX ACID LABILE SUBUNIT"/>
    <property type="match status" value="1"/>
</dbReference>
<sequence>MGALSLLAGALLVLAASPGLARHDAPDDCSWAADNSSKGVVTCRVRKLDGEATNLSALQPESTSRLHVHCSDVLLFESSVPPHFFQRLALLEELTIDNCKILELPGDAFDGLSALKHLSVSTHNVEWGSGKSLELDSGSLNGLKELQILDLVHNNIRAVPDDAFCSLTNLQTLNLSRNHLRDVDRLGFAARRVRDSGAGSADCGGGSEVRALDLSYNHIPAVPEVSGLTRLRRLQHLYLQHNDITAIAGDAFKGLASLKVVNISYNHLANLNEGLFSSSRELSEVYLQNNSLRELPHGLFHRLEQLVVLDLSRNLLTSAAVNESTFAGLIRLIVLNLAHNSLTHIDEKTFKELYFLQILDLRNNSINHIADNAFMSLYNLHTLNLAENRLHKISAQLFNGLFVLSKLTLSNNMVGDIDPLAFRNCSDLKDLDLSSNGLTAVPGALHELSFLKTLDLGENQITTFKNGSFKGLSQLNGLRLIDNQIGNLTKGMFWDLDSLQVLNLAKNKIQSIERGTFDRNLQIEAIRLDGNYLVDINGVFSTLASLLWLNLSDNHLVWFDYAFVPPNLKWLDIHGNYIEKLGNYYELQDELHIKTLDASHNRIKEITPMAIPNSAELVFINNNLISKVAVSTFLGKTNLARVDMYSNELVKLDINAIRLAPWPANKTLPEFYLGGNPFFCDCSMEWLQMINNLTHQTRQHPRVMDLDNVMCRMQNLRGRQHIAATEAHGSNFLCTYETHCFALCHCCDFDACDCEMTCPQNCSCYHDQTWTTNVVDCSRQGSDQIPRRIPMDATEVYLDGNNLKELQNHVFIGRKNMRVLFVNSSRIESIQNRTFNGLNALEILHLEDNILGELKGYEFEHLAHLRELYLQNNAIAHVGNTTFMSLRSLEILRLDGNRLHSFPVWQLSLNSYLVEVSLGNNHWSCRCKYLQELQAWVGDNAQKVIDATDIYCYVNDTKPPQKREVDLNNTACSDYYAGSSVIQSIMVSDYLPMMIVTLSAFLLLIVASLLIFIFRDPMRVWVYSKYGVRLFHFKAAAAGKLGGEDREKLYDGYVVYSPKDEEFVLQSIVAELEHGNPSFQLCLHYRDLPHQLHSYMPNTSPVVVEAAEASRRVIVVLSRNFLQTEWSRFDFRQAMHEALKGRVFKLVLVEDGSCIHEAEVDPDLRPYLKTGARVRWGEKRFWERLRYAMPSGDSHRKSNNSNYRRNINTYSLESTGVVGGPHHVVNHHVVNDHHGYTLEKAVKQAHPAMHINSHPLFLAAAANNHHSHHHDNNLVPPAYSSGNTLTRTSGRHHQRPAPTPQQDSEDANYSSAATATPSPRPLNRHQNGSVHRETPSPNTRPTSEHIYSSIDSDYPTFERAGSRRQGAQPNGAPAPPGGPVVPPAGGVPLPGVHRPPWRTAGASVVENGGVQAYLV</sequence>
<feature type="compositionally biased region" description="Pro residues" evidence="6">
    <location>
        <begin position="1372"/>
        <end position="1382"/>
    </location>
</feature>
<dbReference type="PROSITE" id="PS50104">
    <property type="entry name" value="TIR"/>
    <property type="match status" value="1"/>
</dbReference>
<dbReference type="SMART" id="SM00369">
    <property type="entry name" value="LRR_TYP"/>
    <property type="match status" value="20"/>
</dbReference>
<reference evidence="10" key="1">
    <citation type="submission" date="2022-12" db="EMBL/GenBank/DDBJ databases">
        <title>Chromosome-level genome assembly of the bean flower thrips Megalurothrips usitatus.</title>
        <authorList>
            <person name="Ma L."/>
            <person name="Liu Q."/>
            <person name="Li H."/>
            <person name="Cai W."/>
        </authorList>
    </citation>
    <scope>NUCLEOTIDE SEQUENCE</scope>
    <source>
        <strain evidence="10">Cailab_2022a</strain>
    </source>
</reference>
<evidence type="ECO:0000256" key="7">
    <source>
        <dbReference type="SAM" id="Phobius"/>
    </source>
</evidence>
<evidence type="ECO:0000256" key="4">
    <source>
        <dbReference type="ARBA" id="ARBA00022737"/>
    </source>
</evidence>
<dbReference type="GO" id="GO:0007165">
    <property type="term" value="P:signal transduction"/>
    <property type="evidence" value="ECO:0007669"/>
    <property type="project" value="InterPro"/>
</dbReference>
<dbReference type="PROSITE" id="PS51450">
    <property type="entry name" value="LRR"/>
    <property type="match status" value="9"/>
</dbReference>
<dbReference type="InterPro" id="IPR032675">
    <property type="entry name" value="LRR_dom_sf"/>
</dbReference>
<name>A0AAV7XYT5_9NEOP</name>
<keyword evidence="5" id="KW-0325">Glycoprotein</keyword>
<evidence type="ECO:0000256" key="8">
    <source>
        <dbReference type="SAM" id="SignalP"/>
    </source>
</evidence>